<dbReference type="EMBL" id="CAJVCH010063291">
    <property type="protein sequence ID" value="CAG7719654.1"/>
    <property type="molecule type" value="Genomic_DNA"/>
</dbReference>
<protein>
    <submittedName>
        <fullName evidence="7">Uncharacterized protein</fullName>
    </submittedName>
</protein>
<evidence type="ECO:0000256" key="2">
    <source>
        <dbReference type="ARBA" id="ARBA00022723"/>
    </source>
</evidence>
<accession>A0A8J2JQU6</accession>
<dbReference type="GO" id="GO:0005634">
    <property type="term" value="C:nucleus"/>
    <property type="evidence" value="ECO:0007669"/>
    <property type="project" value="UniProtKB-SubCell"/>
</dbReference>
<comment type="subcellular location">
    <subcellularLocation>
        <location evidence="1">Nucleus</location>
    </subcellularLocation>
</comment>
<dbReference type="PANTHER" id="PTHR46481">
    <property type="entry name" value="ZINC FINGER BED DOMAIN-CONTAINING PROTEIN 4"/>
    <property type="match status" value="1"/>
</dbReference>
<dbReference type="PANTHER" id="PTHR46481:SF10">
    <property type="entry name" value="ZINC FINGER BED DOMAIN-CONTAINING PROTEIN 39"/>
    <property type="match status" value="1"/>
</dbReference>
<evidence type="ECO:0000313" key="8">
    <source>
        <dbReference type="Proteomes" id="UP000708208"/>
    </source>
</evidence>
<dbReference type="Proteomes" id="UP000708208">
    <property type="component" value="Unassembled WGS sequence"/>
</dbReference>
<keyword evidence="5" id="KW-0539">Nucleus</keyword>
<keyword evidence="8" id="KW-1185">Reference proteome</keyword>
<dbReference type="OrthoDB" id="2447477at2759"/>
<gene>
    <name evidence="7" type="ORF">AFUS01_LOCUS8969</name>
</gene>
<dbReference type="AlphaFoldDB" id="A0A8J2JQU6"/>
<keyword evidence="3" id="KW-0863">Zinc-finger</keyword>
<evidence type="ECO:0000256" key="3">
    <source>
        <dbReference type="ARBA" id="ARBA00022771"/>
    </source>
</evidence>
<feature type="region of interest" description="Disordered" evidence="6">
    <location>
        <begin position="133"/>
        <end position="163"/>
    </location>
</feature>
<evidence type="ECO:0000313" key="7">
    <source>
        <dbReference type="EMBL" id="CAG7719654.1"/>
    </source>
</evidence>
<organism evidence="7 8">
    <name type="scientific">Allacma fusca</name>
    <dbReference type="NCBI Taxonomy" id="39272"/>
    <lineage>
        <taxon>Eukaryota</taxon>
        <taxon>Metazoa</taxon>
        <taxon>Ecdysozoa</taxon>
        <taxon>Arthropoda</taxon>
        <taxon>Hexapoda</taxon>
        <taxon>Collembola</taxon>
        <taxon>Symphypleona</taxon>
        <taxon>Sminthuridae</taxon>
        <taxon>Allacma</taxon>
    </lineage>
</organism>
<evidence type="ECO:0000256" key="1">
    <source>
        <dbReference type="ARBA" id="ARBA00004123"/>
    </source>
</evidence>
<evidence type="ECO:0000256" key="5">
    <source>
        <dbReference type="ARBA" id="ARBA00023242"/>
    </source>
</evidence>
<sequence length="163" mass="18929">DNFPLQLLQFKIKERIGSTTGLRKHLQTRHRHIDLVNSAHNVEPLPKFLKNKNFNSEAFDDLVMKFVIQTNQPMSVLNSEPFKSFALWGQEQAKVPSNDTLNARCSKPFEIEQEKFKQLLASSNYAEMISGDDLNSHYTELETEDEDDSNTQYEYDSQDEEKI</sequence>
<dbReference type="GO" id="GO:0008270">
    <property type="term" value="F:zinc ion binding"/>
    <property type="evidence" value="ECO:0007669"/>
    <property type="project" value="UniProtKB-KW"/>
</dbReference>
<proteinExistence type="predicted"/>
<feature type="non-terminal residue" evidence="7">
    <location>
        <position position="1"/>
    </location>
</feature>
<reference evidence="7" key="1">
    <citation type="submission" date="2021-06" db="EMBL/GenBank/DDBJ databases">
        <authorList>
            <person name="Hodson N. C."/>
            <person name="Mongue J. A."/>
            <person name="Jaron S. K."/>
        </authorList>
    </citation>
    <scope>NUCLEOTIDE SEQUENCE</scope>
</reference>
<name>A0A8J2JQU6_9HEXA</name>
<keyword evidence="2" id="KW-0479">Metal-binding</keyword>
<comment type="caution">
    <text evidence="7">The sequence shown here is derived from an EMBL/GenBank/DDBJ whole genome shotgun (WGS) entry which is preliminary data.</text>
</comment>
<keyword evidence="4" id="KW-0862">Zinc</keyword>
<dbReference type="InterPro" id="IPR052035">
    <property type="entry name" value="ZnF_BED_domain_contain"/>
</dbReference>
<evidence type="ECO:0000256" key="4">
    <source>
        <dbReference type="ARBA" id="ARBA00022833"/>
    </source>
</evidence>
<evidence type="ECO:0000256" key="6">
    <source>
        <dbReference type="SAM" id="MobiDB-lite"/>
    </source>
</evidence>